<keyword evidence="2" id="KW-0472">Membrane</keyword>
<dbReference type="EMBL" id="KZ613949">
    <property type="protein sequence ID" value="PMD37693.1"/>
    <property type="molecule type" value="Genomic_DNA"/>
</dbReference>
<evidence type="ECO:0000313" key="3">
    <source>
        <dbReference type="EMBL" id="PMD37693.1"/>
    </source>
</evidence>
<gene>
    <name evidence="3" type="ORF">L207DRAFT_568614</name>
</gene>
<evidence type="ECO:0000256" key="2">
    <source>
        <dbReference type="SAM" id="Phobius"/>
    </source>
</evidence>
<feature type="transmembrane region" description="Helical" evidence="2">
    <location>
        <begin position="159"/>
        <end position="182"/>
    </location>
</feature>
<dbReference type="PANTHER" id="PTHR37490">
    <property type="entry name" value="EXPRESSED PROTEIN"/>
    <property type="match status" value="1"/>
</dbReference>
<dbReference type="OrthoDB" id="28755at2759"/>
<protein>
    <submittedName>
        <fullName evidence="3">Uncharacterized protein</fullName>
    </submittedName>
</protein>
<feature type="region of interest" description="Disordered" evidence="1">
    <location>
        <begin position="1"/>
        <end position="49"/>
    </location>
</feature>
<feature type="transmembrane region" description="Helical" evidence="2">
    <location>
        <begin position="297"/>
        <end position="317"/>
    </location>
</feature>
<feature type="transmembrane region" description="Helical" evidence="2">
    <location>
        <begin position="360"/>
        <end position="378"/>
    </location>
</feature>
<dbReference type="STRING" id="1149755.A0A2J6RGP6"/>
<keyword evidence="4" id="KW-1185">Reference proteome</keyword>
<evidence type="ECO:0000256" key="1">
    <source>
        <dbReference type="SAM" id="MobiDB-lite"/>
    </source>
</evidence>
<reference evidence="3 4" key="1">
    <citation type="submission" date="2016-04" db="EMBL/GenBank/DDBJ databases">
        <title>A degradative enzymes factory behind the ericoid mycorrhizal symbiosis.</title>
        <authorList>
            <consortium name="DOE Joint Genome Institute"/>
            <person name="Martino E."/>
            <person name="Morin E."/>
            <person name="Grelet G."/>
            <person name="Kuo A."/>
            <person name="Kohler A."/>
            <person name="Daghino S."/>
            <person name="Barry K."/>
            <person name="Choi C."/>
            <person name="Cichocki N."/>
            <person name="Clum A."/>
            <person name="Copeland A."/>
            <person name="Hainaut M."/>
            <person name="Haridas S."/>
            <person name="Labutti K."/>
            <person name="Lindquist E."/>
            <person name="Lipzen A."/>
            <person name="Khouja H.-R."/>
            <person name="Murat C."/>
            <person name="Ohm R."/>
            <person name="Olson A."/>
            <person name="Spatafora J."/>
            <person name="Veneault-Fourrey C."/>
            <person name="Henrissat B."/>
            <person name="Grigoriev I."/>
            <person name="Martin F."/>
            <person name="Perotto S."/>
        </authorList>
    </citation>
    <scope>NUCLEOTIDE SEQUENCE [LARGE SCALE GENOMIC DNA]</scope>
    <source>
        <strain evidence="3 4">F</strain>
    </source>
</reference>
<feature type="transmembrane region" description="Helical" evidence="2">
    <location>
        <begin position="125"/>
        <end position="153"/>
    </location>
</feature>
<keyword evidence="2" id="KW-0812">Transmembrane</keyword>
<feature type="transmembrane region" description="Helical" evidence="2">
    <location>
        <begin position="218"/>
        <end position="235"/>
    </location>
</feature>
<name>A0A2J6RGP6_HYAVF</name>
<proteinExistence type="predicted"/>
<feature type="transmembrane region" description="Helical" evidence="2">
    <location>
        <begin position="81"/>
        <end position="104"/>
    </location>
</feature>
<feature type="transmembrane region" description="Helical" evidence="2">
    <location>
        <begin position="255"/>
        <end position="273"/>
    </location>
</feature>
<organism evidence="3 4">
    <name type="scientific">Hyaloscypha variabilis (strain UAMH 11265 / GT02V1 / F)</name>
    <name type="common">Meliniomyces variabilis</name>
    <dbReference type="NCBI Taxonomy" id="1149755"/>
    <lineage>
        <taxon>Eukaryota</taxon>
        <taxon>Fungi</taxon>
        <taxon>Dikarya</taxon>
        <taxon>Ascomycota</taxon>
        <taxon>Pezizomycotina</taxon>
        <taxon>Leotiomycetes</taxon>
        <taxon>Helotiales</taxon>
        <taxon>Hyaloscyphaceae</taxon>
        <taxon>Hyaloscypha</taxon>
        <taxon>Hyaloscypha variabilis</taxon>
    </lineage>
</organism>
<accession>A0A2J6RGP6</accession>
<evidence type="ECO:0000313" key="4">
    <source>
        <dbReference type="Proteomes" id="UP000235786"/>
    </source>
</evidence>
<feature type="transmembrane region" description="Helical" evidence="2">
    <location>
        <begin position="409"/>
        <end position="434"/>
    </location>
</feature>
<dbReference type="Proteomes" id="UP000235786">
    <property type="component" value="Unassembled WGS sequence"/>
</dbReference>
<dbReference type="PANTHER" id="PTHR37490:SF1">
    <property type="entry name" value="GLYCOSYLTRANSFERASE 2-LIKE DOMAIN-CONTAINING PROTEIN"/>
    <property type="match status" value="1"/>
</dbReference>
<dbReference type="AlphaFoldDB" id="A0A2J6RGP6"/>
<feature type="compositionally biased region" description="Acidic residues" evidence="1">
    <location>
        <begin position="31"/>
        <end position="44"/>
    </location>
</feature>
<keyword evidence="2" id="KW-1133">Transmembrane helix</keyword>
<sequence>MRFALPRRWQRTRYAPPPRKSEEREIGMGMESEEESEDEGEGGEEVVSGRGRNGIMGVLWVVLSVVGTLGGRRMLRGGFGYPFYFTFLLQLAAYIIVAITVLLVRAKDFRGARRKEDEKYTWGETFIFLARTLVSSAFAGPATLCAVKALMLYDNLPVLAMFPILTYACDSLLFRLAYVCYLLPRGQTISFWRFPRVILVLFGGVLVVYQDYRLDQEALLYALSSFGLFSLSKLFSRIGPKIESRREEPWESFLLVYLLAGIIPLIMSGFATAKLENMVMAGSIAQSWSITYRLFNLGPPVALLAIFGSSINAAYPFISEEHIGGALEEPSEPAREAVTNTLHSGFWILTIGVLSQEYNFIDWLQVIAFTLIYVVCVGPKHIGYYPPRVLNLILRLFRRRPLPIHAKPWQFPFFLATTTLVFAVLISTNVVHWVDTIAYDRSVATFHTPPSPNLDQIYRPPKVRSFEVVIAHSAGDPIQAITALTSMVQYHGYLNFLQPTINLYSQDAIFNTSTAITDLESLKGPFTGQLNITPLPNTGGPTAALLHHILYSWDWLPVQTLFLSTSSITANPPILSQMIQHINQYFTPMGFPLPDALPKTGFLALGPLEPCSCTSCIDSLGWEDSFHLLASMFGAANKDAKTCETVLLTYGNNFFASAARLRGLDKDVYQLLYDALMKRDTKNSWAHAKEKLPTMKEGERRDSGGRWGQGGVYEREDSLEAPWLGKTVERLWGVLLQCSEGRIAWGCAGFGKGRLGGVREDCGCSE</sequence>
<feature type="transmembrane region" description="Helical" evidence="2">
    <location>
        <begin position="194"/>
        <end position="212"/>
    </location>
</feature>
<feature type="transmembrane region" description="Helical" evidence="2">
    <location>
        <begin position="57"/>
        <end position="75"/>
    </location>
</feature>